<feature type="compositionally biased region" description="Acidic residues" evidence="5">
    <location>
        <begin position="20"/>
        <end position="30"/>
    </location>
</feature>
<feature type="region of interest" description="Disordered" evidence="5">
    <location>
        <begin position="1"/>
        <end position="88"/>
    </location>
</feature>
<comment type="subcellular location">
    <subcellularLocation>
        <location evidence="1">Membrane</location>
        <topology evidence="1">Single-pass membrane protein</topology>
    </subcellularLocation>
</comment>
<dbReference type="AlphaFoldDB" id="A0A8J2UKS7"/>
<reference evidence="6" key="2">
    <citation type="submission" date="2020-09" db="EMBL/GenBank/DDBJ databases">
        <authorList>
            <person name="Sun Q."/>
            <person name="Sedlacek I."/>
        </authorList>
    </citation>
    <scope>NUCLEOTIDE SEQUENCE</scope>
    <source>
        <strain evidence="6">CCM 7086</strain>
    </source>
</reference>
<evidence type="ECO:0000256" key="4">
    <source>
        <dbReference type="ARBA" id="ARBA00023136"/>
    </source>
</evidence>
<reference evidence="6" key="1">
    <citation type="journal article" date="2014" name="Int. J. Syst. Evol. Microbiol.">
        <title>Complete genome sequence of Corynebacterium casei LMG S-19264T (=DSM 44701T), isolated from a smear-ripened cheese.</title>
        <authorList>
            <consortium name="US DOE Joint Genome Institute (JGI-PGF)"/>
            <person name="Walter F."/>
            <person name="Albersmeier A."/>
            <person name="Kalinowski J."/>
            <person name="Ruckert C."/>
        </authorList>
    </citation>
    <scope>NUCLEOTIDE SEQUENCE</scope>
    <source>
        <strain evidence="6">CCM 7086</strain>
    </source>
</reference>
<dbReference type="SUPFAM" id="SSF74653">
    <property type="entry name" value="TolA/TonB C-terminal domain"/>
    <property type="match status" value="1"/>
</dbReference>
<evidence type="ECO:0008006" key="8">
    <source>
        <dbReference type="Google" id="ProtNLM"/>
    </source>
</evidence>
<feature type="compositionally biased region" description="Pro residues" evidence="5">
    <location>
        <begin position="1"/>
        <end position="12"/>
    </location>
</feature>
<dbReference type="GO" id="GO:0016020">
    <property type="term" value="C:membrane"/>
    <property type="evidence" value="ECO:0007669"/>
    <property type="project" value="UniProtKB-SubCell"/>
</dbReference>
<evidence type="ECO:0000313" key="7">
    <source>
        <dbReference type="Proteomes" id="UP000620266"/>
    </source>
</evidence>
<feature type="compositionally biased region" description="Gly residues" evidence="5">
    <location>
        <begin position="70"/>
        <end position="84"/>
    </location>
</feature>
<protein>
    <recommendedName>
        <fullName evidence="8">Energy transducer TonB</fullName>
    </recommendedName>
</protein>
<feature type="compositionally biased region" description="Pro residues" evidence="5">
    <location>
        <begin position="31"/>
        <end position="48"/>
    </location>
</feature>
<dbReference type="Pfam" id="PF13103">
    <property type="entry name" value="TonB_2"/>
    <property type="match status" value="1"/>
</dbReference>
<name>A0A8J2UKS7_9BURK</name>
<accession>A0A8J2UKS7</accession>
<feature type="region of interest" description="Disordered" evidence="5">
    <location>
        <begin position="153"/>
        <end position="173"/>
    </location>
</feature>
<dbReference type="EMBL" id="BMCG01000001">
    <property type="protein sequence ID" value="GGB95567.1"/>
    <property type="molecule type" value="Genomic_DNA"/>
</dbReference>
<sequence>MLMLPPPPPPPPEPEKVPEPEPEPEPEVVPEPEPSPVDTPDDAPPAPEPGEAVTIDGEAQAGTDSFGIAAGRGGGMTGSGGGMGSYSSFLAHGFQNALQRDARTRKLAFEDIRYNVWLDAQGRTVRVELVKSSGNPAIDEAVLAVIGEFDSGAPPSTTQKFPVRISSKGRRPG</sequence>
<dbReference type="Proteomes" id="UP000620266">
    <property type="component" value="Unassembled WGS sequence"/>
</dbReference>
<proteinExistence type="predicted"/>
<evidence type="ECO:0000256" key="3">
    <source>
        <dbReference type="ARBA" id="ARBA00022989"/>
    </source>
</evidence>
<evidence type="ECO:0000256" key="1">
    <source>
        <dbReference type="ARBA" id="ARBA00004167"/>
    </source>
</evidence>
<gene>
    <name evidence="6" type="ORF">GCM10007205_01000</name>
</gene>
<comment type="caution">
    <text evidence="6">The sequence shown here is derived from an EMBL/GenBank/DDBJ whole genome shotgun (WGS) entry which is preliminary data.</text>
</comment>
<keyword evidence="4" id="KW-0472">Membrane</keyword>
<organism evidence="6 7">
    <name type="scientific">Oxalicibacterium flavum</name>
    <dbReference type="NCBI Taxonomy" id="179467"/>
    <lineage>
        <taxon>Bacteria</taxon>
        <taxon>Pseudomonadati</taxon>
        <taxon>Pseudomonadota</taxon>
        <taxon>Betaproteobacteria</taxon>
        <taxon>Burkholderiales</taxon>
        <taxon>Oxalobacteraceae</taxon>
        <taxon>Oxalicibacterium</taxon>
    </lineage>
</organism>
<keyword evidence="7" id="KW-1185">Reference proteome</keyword>
<evidence type="ECO:0000256" key="5">
    <source>
        <dbReference type="SAM" id="MobiDB-lite"/>
    </source>
</evidence>
<dbReference type="InterPro" id="IPR006260">
    <property type="entry name" value="TonB/TolA_C"/>
</dbReference>
<keyword evidence="2" id="KW-0812">Transmembrane</keyword>
<keyword evidence="3" id="KW-1133">Transmembrane helix</keyword>
<dbReference type="Gene3D" id="3.30.1150.10">
    <property type="match status" value="1"/>
</dbReference>
<dbReference type="NCBIfam" id="TIGR01352">
    <property type="entry name" value="tonB_Cterm"/>
    <property type="match status" value="1"/>
</dbReference>
<evidence type="ECO:0000313" key="6">
    <source>
        <dbReference type="EMBL" id="GGB95567.1"/>
    </source>
</evidence>
<evidence type="ECO:0000256" key="2">
    <source>
        <dbReference type="ARBA" id="ARBA00022692"/>
    </source>
</evidence>